<dbReference type="SUPFAM" id="SSF49299">
    <property type="entry name" value="PKD domain"/>
    <property type="match status" value="1"/>
</dbReference>
<keyword evidence="3" id="KW-1185">Reference proteome</keyword>
<name>A0A388TCF2_TERA1</name>
<comment type="caution">
    <text evidence="2">The sequence shown here is derived from an EMBL/GenBank/DDBJ whole genome shotgun (WGS) entry which is preliminary data.</text>
</comment>
<feature type="domain" description="PKD" evidence="1">
    <location>
        <begin position="303"/>
        <end position="344"/>
    </location>
</feature>
<dbReference type="EMBL" id="BGZN01000032">
    <property type="protein sequence ID" value="GBR74157.1"/>
    <property type="molecule type" value="Genomic_DNA"/>
</dbReference>
<evidence type="ECO:0000259" key="1">
    <source>
        <dbReference type="PROSITE" id="PS50093"/>
    </source>
</evidence>
<dbReference type="AlphaFoldDB" id="A0A388TCF2"/>
<proteinExistence type="predicted"/>
<gene>
    <name evidence="2" type="ORF">NO1_1382</name>
</gene>
<dbReference type="InterPro" id="IPR000601">
    <property type="entry name" value="PKD_dom"/>
</dbReference>
<reference evidence="2 3" key="1">
    <citation type="journal article" date="2019" name="ISME J.">
        <title>Genome analyses of uncultured TG2/ZB3 bacteria in 'Margulisbacteria' specifically attached to ectosymbiotic spirochetes of protists in the termite gut.</title>
        <authorList>
            <person name="Utami Y.D."/>
            <person name="Kuwahara H."/>
            <person name="Igai K."/>
            <person name="Murakami T."/>
            <person name="Sugaya K."/>
            <person name="Morikawa T."/>
            <person name="Nagura Y."/>
            <person name="Yuki M."/>
            <person name="Deevong P."/>
            <person name="Inoue T."/>
            <person name="Kihara K."/>
            <person name="Lo N."/>
            <person name="Yamada A."/>
            <person name="Ohkuma M."/>
            <person name="Hongoh Y."/>
        </authorList>
    </citation>
    <scope>NUCLEOTIDE SEQUENCE [LARGE SCALE GENOMIC DNA]</scope>
    <source>
        <strain evidence="2">NkOx7-01</strain>
    </source>
</reference>
<evidence type="ECO:0000313" key="3">
    <source>
        <dbReference type="Proteomes" id="UP000269352"/>
    </source>
</evidence>
<sequence>MAKISRITYKVFGSSGDVNSFGQFGSLAAGSPLHTKDLTLIQALGAYLDGLSASTGGGSSPPALEDENGIKYLNSSMIAYLFQQGIAEWDSGTTYYLNSYVSSGTFIYRSLQDNNLGHAVSEPNYWIKILEIITTEPTANSTDNQLISAKRVWTMFGAALSTLTTTAKTIVGAINELVSGKQNTLNRTVGGNDNATGTISDTGGNLSVPVPLTTVAPSGSSTQTIASTSSLRAKFKVLVDNIAYLFTNKQDKLTAGENITISNNVISATGGGEEGFPMNITVTATATNKTLRLSLKTTNLVYPMSATYHINWGDGNQQDVTIDANSTGLITHTYSSTGTYTVNIGKPTYQANLNQQIYGVIIDESNSNPETSVTYTDQAVGMQPANVSAAAKAAWDATSIFNQIKPCMFKNGTVNYYLNPTDFSKKADGTTADISSGNDGDVMIEIPKLGLSISKDGNAVSVKLTNAVADPNFHYYAHTRYNEGDREKLYIGAYKAYVTDSKLYSLSSKTPTVNTTLNNFRTYAHNKGTGYDQISFYARTLLQAFFFLRYKNLNSQVALGQGYCGGSSAQTTGATNQSGMDYGSTGTTSRVKFLGVEDCWGNIWEFLDGIYISSNVVSTAFSSYNDGGSGYANRGTVIPSGYSTTYFAKVAGTSESGFVPTAASGSASTYYSDGAWTGSTTPLAGGSWDDGSAAGVLCWVSNYGSSFSFSSFGARLMFL</sequence>
<evidence type="ECO:0000313" key="2">
    <source>
        <dbReference type="EMBL" id="GBR74157.1"/>
    </source>
</evidence>
<dbReference type="InterPro" id="IPR035986">
    <property type="entry name" value="PKD_dom_sf"/>
</dbReference>
<protein>
    <submittedName>
        <fullName evidence="2">Phage-related protein</fullName>
    </submittedName>
</protein>
<organism evidence="2 3">
    <name type="scientific">Termititenax aidoneus</name>
    <dbReference type="NCBI Taxonomy" id="2218524"/>
    <lineage>
        <taxon>Bacteria</taxon>
        <taxon>Bacillati</taxon>
        <taxon>Candidatus Margulisiibacteriota</taxon>
        <taxon>Candidatus Termititenacia</taxon>
        <taxon>Candidatus Termititenacales</taxon>
        <taxon>Candidatus Termititenacaceae</taxon>
        <taxon>Candidatus Termititenax</taxon>
    </lineage>
</organism>
<dbReference type="Proteomes" id="UP000269352">
    <property type="component" value="Unassembled WGS sequence"/>
</dbReference>
<dbReference type="PROSITE" id="PS50093">
    <property type="entry name" value="PKD"/>
    <property type="match status" value="1"/>
</dbReference>
<accession>A0A388TCF2</accession>